<dbReference type="EMBL" id="AKCV02000015">
    <property type="protein sequence ID" value="TMS58858.1"/>
    <property type="molecule type" value="Genomic_DNA"/>
</dbReference>
<proteinExistence type="predicted"/>
<evidence type="ECO:0000313" key="1">
    <source>
        <dbReference type="EMBL" id="TMS58858.1"/>
    </source>
</evidence>
<organism evidence="1 2">
    <name type="scientific">Imbroritus primus</name>
    <dbReference type="NCBI Taxonomy" id="3058603"/>
    <lineage>
        <taxon>Bacteria</taxon>
        <taxon>Pseudomonadati</taxon>
        <taxon>Pseudomonadota</taxon>
        <taxon>Betaproteobacteria</taxon>
        <taxon>Burkholderiales</taxon>
        <taxon>Burkholderiaceae</taxon>
        <taxon>Imbroritus</taxon>
    </lineage>
</organism>
<sequence>MSSAVNATSTTHSHSLAPVLAILVGASVWGFAWYPYRLMAGLGLGGLLAAAATGTIAMLIGLVALRRSLHTFRCSWIIIGIGVASGVTNTGFVWGSVNGHVMRVLLLFYLTPVWTALIARWILGEKLDWAGIGLIVLALFGAGLMLWTPEAGIPLPATAAEWSGLAGGIGFAFNNVLSRLAAHRHPEMRAELRVIVVFAGCAAVAALTALVTQPRLPEVAPGDLWPLLALVLGLATILVSCNAVTQYGLQRLPANRVSLLMLFEIVVAAVSSWWLATETLTLKETAGGLCIIAAGALSGIVHRPRPAATVGSEAAAQT</sequence>
<name>A0ACD3SRU9_9BURK</name>
<evidence type="ECO:0000313" key="2">
    <source>
        <dbReference type="Proteomes" id="UP000004277"/>
    </source>
</evidence>
<protein>
    <submittedName>
        <fullName evidence="1">DMT family transporter</fullName>
    </submittedName>
</protein>
<accession>A0ACD3SRU9</accession>
<comment type="caution">
    <text evidence="1">The sequence shown here is derived from an EMBL/GenBank/DDBJ whole genome shotgun (WGS) entry which is preliminary data.</text>
</comment>
<gene>
    <name evidence="1" type="ORF">MW7_009165</name>
</gene>
<dbReference type="Proteomes" id="UP000004277">
    <property type="component" value="Unassembled WGS sequence"/>
</dbReference>
<reference evidence="1" key="1">
    <citation type="submission" date="2019-05" db="EMBL/GenBank/DDBJ databases">
        <title>Revised genome assembly of Burkholderiaceae (previously Ralstonia) sp. PBA.</title>
        <authorList>
            <person name="Gan H.M."/>
        </authorList>
    </citation>
    <scope>NUCLEOTIDE SEQUENCE</scope>
    <source>
        <strain evidence="1">PBA</strain>
    </source>
</reference>
<keyword evidence="2" id="KW-1185">Reference proteome</keyword>